<gene>
    <name evidence="1" type="ORF">ROA7023_01636</name>
</gene>
<dbReference type="AlphaFoldDB" id="A0A1Y5SMQ9"/>
<keyword evidence="2" id="KW-1185">Reference proteome</keyword>
<accession>A0A1Y5SMQ9</accession>
<name>A0A1Y5SMQ9_9RHOB</name>
<sequence length="36" mass="3492">MISIVGVSVLFLAAGGPLHTLPAAVAFGPLLGLAAF</sequence>
<evidence type="ECO:0000313" key="2">
    <source>
        <dbReference type="Proteomes" id="UP000193900"/>
    </source>
</evidence>
<organism evidence="1 2">
    <name type="scientific">Roseisalinus antarcticus</name>
    <dbReference type="NCBI Taxonomy" id="254357"/>
    <lineage>
        <taxon>Bacteria</taxon>
        <taxon>Pseudomonadati</taxon>
        <taxon>Pseudomonadota</taxon>
        <taxon>Alphaproteobacteria</taxon>
        <taxon>Rhodobacterales</taxon>
        <taxon>Roseobacteraceae</taxon>
        <taxon>Roseisalinus</taxon>
    </lineage>
</organism>
<evidence type="ECO:0000313" key="1">
    <source>
        <dbReference type="EMBL" id="SLN41197.1"/>
    </source>
</evidence>
<protein>
    <submittedName>
        <fullName evidence="1">Uncharacterized protein</fullName>
    </submittedName>
</protein>
<dbReference type="Proteomes" id="UP000193900">
    <property type="component" value="Unassembled WGS sequence"/>
</dbReference>
<proteinExistence type="predicted"/>
<dbReference type="EMBL" id="FWFZ01000006">
    <property type="protein sequence ID" value="SLN41197.1"/>
    <property type="molecule type" value="Genomic_DNA"/>
</dbReference>
<reference evidence="1 2" key="1">
    <citation type="submission" date="2017-03" db="EMBL/GenBank/DDBJ databases">
        <authorList>
            <person name="Afonso C.L."/>
            <person name="Miller P.J."/>
            <person name="Scott M.A."/>
            <person name="Spackman E."/>
            <person name="Goraichik I."/>
            <person name="Dimitrov K.M."/>
            <person name="Suarez D.L."/>
            <person name="Swayne D.E."/>
        </authorList>
    </citation>
    <scope>NUCLEOTIDE SEQUENCE [LARGE SCALE GENOMIC DNA]</scope>
    <source>
        <strain evidence="1 2">CECT 7023</strain>
    </source>
</reference>